<sequence length="147" mass="15857">MAFLFQPPIFLLQPRAVPLAVATPVTIVTITPVLTPPVAHSYVLTTPLLTLQSHPTAFYTLPQIRFKVIFHGTHRPGHAAGLFHACTDATYAAPPSRAVLLANLSFWATTHGLGDRVYSGQTRLHLTRDTTVVAVGTAPAVEDVVRT</sequence>
<evidence type="ECO:0000313" key="1">
    <source>
        <dbReference type="EMBL" id="KAK7403447.1"/>
    </source>
</evidence>
<keyword evidence="2" id="KW-1185">Reference proteome</keyword>
<name>A0ABR1GNI7_9HYPO</name>
<organism evidence="1 2">
    <name type="scientific">Neonectria punicea</name>
    <dbReference type="NCBI Taxonomy" id="979145"/>
    <lineage>
        <taxon>Eukaryota</taxon>
        <taxon>Fungi</taxon>
        <taxon>Dikarya</taxon>
        <taxon>Ascomycota</taxon>
        <taxon>Pezizomycotina</taxon>
        <taxon>Sordariomycetes</taxon>
        <taxon>Hypocreomycetidae</taxon>
        <taxon>Hypocreales</taxon>
        <taxon>Nectriaceae</taxon>
        <taxon>Neonectria</taxon>
    </lineage>
</organism>
<accession>A0ABR1GNI7</accession>
<evidence type="ECO:0000313" key="2">
    <source>
        <dbReference type="Proteomes" id="UP001498476"/>
    </source>
</evidence>
<comment type="caution">
    <text evidence="1">The sequence shown here is derived from an EMBL/GenBank/DDBJ whole genome shotgun (WGS) entry which is preliminary data.</text>
</comment>
<feature type="non-terminal residue" evidence="1">
    <location>
        <position position="147"/>
    </location>
</feature>
<protein>
    <submittedName>
        <fullName evidence="1">Uncharacterized protein</fullName>
    </submittedName>
</protein>
<reference evidence="1 2" key="1">
    <citation type="journal article" date="2025" name="Microbiol. Resour. Announc.">
        <title>Draft genome sequences for Neonectria magnoliae and Neonectria punicea, canker pathogens of Liriodendron tulipifera and Acer saccharum in West Virginia.</title>
        <authorList>
            <person name="Petronek H.M."/>
            <person name="Kasson M.T."/>
            <person name="Metheny A.M."/>
            <person name="Stauder C.M."/>
            <person name="Lovett B."/>
            <person name="Lynch S.C."/>
            <person name="Garnas J.R."/>
            <person name="Kasson L.R."/>
            <person name="Stajich J.E."/>
        </authorList>
    </citation>
    <scope>NUCLEOTIDE SEQUENCE [LARGE SCALE GENOMIC DNA]</scope>
    <source>
        <strain evidence="1 2">NRRL 64653</strain>
    </source>
</reference>
<dbReference type="EMBL" id="JAZAVJ010000245">
    <property type="protein sequence ID" value="KAK7403447.1"/>
    <property type="molecule type" value="Genomic_DNA"/>
</dbReference>
<gene>
    <name evidence="1" type="ORF">QQX98_010768</name>
</gene>
<proteinExistence type="predicted"/>
<dbReference type="Proteomes" id="UP001498476">
    <property type="component" value="Unassembled WGS sequence"/>
</dbReference>